<keyword evidence="1" id="KW-1133">Transmembrane helix</keyword>
<gene>
    <name evidence="2" type="ORF">RM573_17380</name>
</gene>
<keyword evidence="1" id="KW-0472">Membrane</keyword>
<keyword evidence="3" id="KW-1185">Reference proteome</keyword>
<dbReference type="EMBL" id="JAVRIF010000018">
    <property type="protein sequence ID" value="MDT0605377.1"/>
    <property type="molecule type" value="Genomic_DNA"/>
</dbReference>
<sequence length="184" mass="21879">MELLKKIWKDPVGSKIIATVLTAGFVWLLSKIQLINEFFIFIINKLTAFITIPIWFFTVLLTVSISFVIKLLMDLRISYGNDKYTSDYIEGLSWEWKYSGSKISELKPLCPQCKHEIIQRDIRQLGYSHQTKEEFYCEGCNFTLAINDKPVYEYYSRINRHIERKLRTKEWRKNKPNKPINQDK</sequence>
<accession>A0ABU3A5C6</accession>
<comment type="caution">
    <text evidence="2">The sequence shown here is derived from an EMBL/GenBank/DDBJ whole genome shotgun (WGS) entry which is preliminary data.</text>
</comment>
<proteinExistence type="predicted"/>
<protein>
    <submittedName>
        <fullName evidence="2">Uncharacterized protein</fullName>
    </submittedName>
</protein>
<keyword evidence="1" id="KW-0812">Transmembrane</keyword>
<reference evidence="2 3" key="1">
    <citation type="submission" date="2023-09" db="EMBL/GenBank/DDBJ databases">
        <authorList>
            <person name="Rey-Velasco X."/>
        </authorList>
    </citation>
    <scope>NUCLEOTIDE SEQUENCE [LARGE SCALE GENOMIC DNA]</scope>
    <source>
        <strain evidence="2 3">W431</strain>
    </source>
</reference>
<name>A0ABU3A5C6_9GAMM</name>
<feature type="transmembrane region" description="Helical" evidence="1">
    <location>
        <begin position="50"/>
        <end position="73"/>
    </location>
</feature>
<evidence type="ECO:0000313" key="2">
    <source>
        <dbReference type="EMBL" id="MDT0605377.1"/>
    </source>
</evidence>
<evidence type="ECO:0000313" key="3">
    <source>
        <dbReference type="Proteomes" id="UP001266357"/>
    </source>
</evidence>
<dbReference type="Proteomes" id="UP001266357">
    <property type="component" value="Unassembled WGS sequence"/>
</dbReference>
<organism evidence="2 3">
    <name type="scientific">Thalassotalea castellviae</name>
    <dbReference type="NCBI Taxonomy" id="3075612"/>
    <lineage>
        <taxon>Bacteria</taxon>
        <taxon>Pseudomonadati</taxon>
        <taxon>Pseudomonadota</taxon>
        <taxon>Gammaproteobacteria</taxon>
        <taxon>Alteromonadales</taxon>
        <taxon>Colwelliaceae</taxon>
        <taxon>Thalassotalea</taxon>
    </lineage>
</organism>
<evidence type="ECO:0000256" key="1">
    <source>
        <dbReference type="SAM" id="Phobius"/>
    </source>
</evidence>
<dbReference type="RefSeq" id="WP_311585121.1">
    <property type="nucleotide sequence ID" value="NZ_JAVRIF010000018.1"/>
</dbReference>